<dbReference type="EMBL" id="BPLR01001883">
    <property type="protein sequence ID" value="GIX67511.1"/>
    <property type="molecule type" value="Genomic_DNA"/>
</dbReference>
<reference evidence="1 2" key="1">
    <citation type="submission" date="2021-06" db="EMBL/GenBank/DDBJ databases">
        <title>Caerostris extrusa draft genome.</title>
        <authorList>
            <person name="Kono N."/>
            <person name="Arakawa K."/>
        </authorList>
    </citation>
    <scope>NUCLEOTIDE SEQUENCE [LARGE SCALE GENOMIC DNA]</scope>
</reference>
<comment type="caution">
    <text evidence="1">The sequence shown here is derived from an EMBL/GenBank/DDBJ whole genome shotgun (WGS) entry which is preliminary data.</text>
</comment>
<dbReference type="Proteomes" id="UP001054945">
    <property type="component" value="Unassembled WGS sequence"/>
</dbReference>
<keyword evidence="2" id="KW-1185">Reference proteome</keyword>
<accession>A0AAV4M7Y9</accession>
<evidence type="ECO:0000313" key="1">
    <source>
        <dbReference type="EMBL" id="GIX67511.1"/>
    </source>
</evidence>
<dbReference type="AlphaFoldDB" id="A0AAV4M7Y9"/>
<organism evidence="1 2">
    <name type="scientific">Caerostris extrusa</name>
    <name type="common">Bark spider</name>
    <name type="synonym">Caerostris bankana</name>
    <dbReference type="NCBI Taxonomy" id="172846"/>
    <lineage>
        <taxon>Eukaryota</taxon>
        <taxon>Metazoa</taxon>
        <taxon>Ecdysozoa</taxon>
        <taxon>Arthropoda</taxon>
        <taxon>Chelicerata</taxon>
        <taxon>Arachnida</taxon>
        <taxon>Araneae</taxon>
        <taxon>Araneomorphae</taxon>
        <taxon>Entelegynae</taxon>
        <taxon>Araneoidea</taxon>
        <taxon>Araneidae</taxon>
        <taxon>Caerostris</taxon>
    </lineage>
</organism>
<evidence type="ECO:0000313" key="2">
    <source>
        <dbReference type="Proteomes" id="UP001054945"/>
    </source>
</evidence>
<name>A0AAV4M7Y9_CAEEX</name>
<proteinExistence type="predicted"/>
<gene>
    <name evidence="1" type="ORF">CEXT_163661</name>
</gene>
<protein>
    <submittedName>
        <fullName evidence="1">Uncharacterized protein</fullName>
    </submittedName>
</protein>
<sequence length="115" mass="12683">MEPSRKLKTICTCLSISKKKESAPNLCKCIQLLGNLHAQSSSLMNSCQQTINQAPPMFQGYECTESVPDISKLSPISGTTGLKNPRAKSIKNKTQMAPGDFPWIWVCPCERGPHF</sequence>